<feature type="region of interest" description="Disordered" evidence="5">
    <location>
        <begin position="429"/>
        <end position="549"/>
    </location>
</feature>
<evidence type="ECO:0000313" key="7">
    <source>
        <dbReference type="EMBL" id="BES91037.1"/>
    </source>
</evidence>
<feature type="compositionally biased region" description="Basic and acidic residues" evidence="5">
    <location>
        <begin position="270"/>
        <end position="295"/>
    </location>
</feature>
<dbReference type="PANTHER" id="PTHR22691">
    <property type="entry name" value="YEAST SPT2-RELATED"/>
    <property type="match status" value="1"/>
</dbReference>
<feature type="coiled-coil region" evidence="4">
    <location>
        <begin position="45"/>
        <end position="82"/>
    </location>
</feature>
<dbReference type="InterPro" id="IPR013256">
    <property type="entry name" value="Chromatin_SPT2"/>
</dbReference>
<dbReference type="EMBL" id="AP028910">
    <property type="protein sequence ID" value="BES91037.1"/>
    <property type="molecule type" value="Genomic_DNA"/>
</dbReference>
<name>A0ABN7AIC6_9HEMI</name>
<evidence type="ECO:0000256" key="5">
    <source>
        <dbReference type="SAM" id="MobiDB-lite"/>
    </source>
</evidence>
<gene>
    <name evidence="7" type="ORF">NTJ_03845</name>
</gene>
<evidence type="ECO:0000313" key="8">
    <source>
        <dbReference type="Proteomes" id="UP001307889"/>
    </source>
</evidence>
<feature type="compositionally biased region" description="Basic and acidic residues" evidence="5">
    <location>
        <begin position="325"/>
        <end position="335"/>
    </location>
</feature>
<keyword evidence="8" id="KW-1185">Reference proteome</keyword>
<evidence type="ECO:0000256" key="4">
    <source>
        <dbReference type="SAM" id="Coils"/>
    </source>
</evidence>
<proteinExistence type="inferred from homology"/>
<feature type="compositionally biased region" description="Polar residues" evidence="5">
    <location>
        <begin position="479"/>
        <end position="498"/>
    </location>
</feature>
<feature type="compositionally biased region" description="Basic and acidic residues" evidence="5">
    <location>
        <begin position="210"/>
        <end position="228"/>
    </location>
</feature>
<evidence type="ECO:0000256" key="3">
    <source>
        <dbReference type="ARBA" id="ARBA00023054"/>
    </source>
</evidence>
<accession>A0ABN7AIC6</accession>
<sequence>MDYGELLYKAQANEQSAAKQEVRCYKTAFAPPKKLERTVSSANVKKFLARKENEEKRKLLEAEKKKEELLALRQQDKKAKRRIESMLKRTKSANMSVMEDAIDNNNTADTLCGPMQCDEDDYGYVSQEASAFYAKLINKYNNMPPEPSPFSEAKKEVKDLSAAKARVKAALRKEEEEAELPHKRKRKHKDKDGEPGEDDEDKVAEQKALTTEKKGDGGKHKSAEPVVEKKKKIAAPPPPSFEQIMKMAEQKKSQFIDFEKIIRTNAATSKEPERPMTQKEKIEWQRQQEAKINQERRKKGLPPLPSSSKSQDNSTTSVQSASKKSKGEPKVDGVRKSSLSASNGSTTKPGSKERSSFDSGKVKKPEVLKSSSSSSSVGGNHVRTPSVEKKPEKRPPRITLVATPAADIDDIDREIELLRKKKMLLEKNRAAAATVQQNRPISASNGTSKKPTSSSLYEKPPSRPETKSQPTSFKKESSSSRPTVQQRPKLAGSSNPTRPSHLPPMKPKPSSNFSKLSKPPKRRIDSESDEYDSELDDFIDDGDDNAPQDELSDVLRSVFGYDKSRYSNINDDEDECMESNFAQQMKEEFVSTKIGIMEDLEDIRKEQEEKRRLKLKKMKAGKTK</sequence>
<feature type="compositionally biased region" description="Low complexity" evidence="5">
    <location>
        <begin position="306"/>
        <end position="317"/>
    </location>
</feature>
<feature type="domain" description="SPT2 homolog N-terminal" evidence="6">
    <location>
        <begin position="1"/>
        <end position="91"/>
    </location>
</feature>
<organism evidence="7 8">
    <name type="scientific">Nesidiocoris tenuis</name>
    <dbReference type="NCBI Taxonomy" id="355587"/>
    <lineage>
        <taxon>Eukaryota</taxon>
        <taxon>Metazoa</taxon>
        <taxon>Ecdysozoa</taxon>
        <taxon>Arthropoda</taxon>
        <taxon>Hexapoda</taxon>
        <taxon>Insecta</taxon>
        <taxon>Pterygota</taxon>
        <taxon>Neoptera</taxon>
        <taxon>Paraneoptera</taxon>
        <taxon>Hemiptera</taxon>
        <taxon>Heteroptera</taxon>
        <taxon>Panheteroptera</taxon>
        <taxon>Cimicomorpha</taxon>
        <taxon>Miridae</taxon>
        <taxon>Dicyphina</taxon>
        <taxon>Nesidiocoris</taxon>
    </lineage>
</organism>
<feature type="compositionally biased region" description="Basic and acidic residues" evidence="5">
    <location>
        <begin position="152"/>
        <end position="161"/>
    </location>
</feature>
<dbReference type="Proteomes" id="UP001307889">
    <property type="component" value="Chromosome 2"/>
</dbReference>
<keyword evidence="3 4" id="KW-0175">Coiled coil</keyword>
<feature type="region of interest" description="Disordered" evidence="5">
    <location>
        <begin position="263"/>
        <end position="411"/>
    </location>
</feature>
<feature type="compositionally biased region" description="Basic and acidic residues" evidence="5">
    <location>
        <begin position="350"/>
        <end position="367"/>
    </location>
</feature>
<evidence type="ECO:0000256" key="1">
    <source>
        <dbReference type="ARBA" id="ARBA00006461"/>
    </source>
</evidence>
<dbReference type="Pfam" id="PF08243">
    <property type="entry name" value="SPT2"/>
    <property type="match status" value="1"/>
</dbReference>
<dbReference type="Pfam" id="PF22878">
    <property type="entry name" value="SPT2_N"/>
    <property type="match status" value="1"/>
</dbReference>
<feature type="region of interest" description="Disordered" evidence="5">
    <location>
        <begin position="147"/>
        <end position="248"/>
    </location>
</feature>
<feature type="compositionally biased region" description="Polar residues" evidence="5">
    <location>
        <begin position="434"/>
        <end position="456"/>
    </location>
</feature>
<evidence type="ECO:0000256" key="2">
    <source>
        <dbReference type="ARBA" id="ARBA00013786"/>
    </source>
</evidence>
<comment type="similarity">
    <text evidence="1">Belongs to the SPT2 family.</text>
</comment>
<dbReference type="SMART" id="SM00784">
    <property type="entry name" value="SPT2"/>
    <property type="match status" value="1"/>
</dbReference>
<protein>
    <recommendedName>
        <fullName evidence="2">Protein SPT2 homolog</fullName>
    </recommendedName>
</protein>
<reference evidence="7 8" key="1">
    <citation type="submission" date="2023-09" db="EMBL/GenBank/DDBJ databases">
        <title>Nesidiocoris tenuis whole genome shotgun sequence.</title>
        <authorList>
            <person name="Shibata T."/>
            <person name="Shimoda M."/>
            <person name="Kobayashi T."/>
            <person name="Uehara T."/>
        </authorList>
    </citation>
    <scope>NUCLEOTIDE SEQUENCE [LARGE SCALE GENOMIC DNA]</scope>
    <source>
        <strain evidence="7 8">Japan</strain>
    </source>
</reference>
<feature type="compositionally biased region" description="Basic and acidic residues" evidence="5">
    <location>
        <begin position="171"/>
        <end position="181"/>
    </location>
</feature>
<dbReference type="PANTHER" id="PTHR22691:SF8">
    <property type="entry name" value="PROTEIN SPT2 HOMOLOG"/>
    <property type="match status" value="1"/>
</dbReference>
<feature type="compositionally biased region" description="Polar residues" evidence="5">
    <location>
        <begin position="337"/>
        <end position="349"/>
    </location>
</feature>
<evidence type="ECO:0000259" key="6">
    <source>
        <dbReference type="Pfam" id="PF22878"/>
    </source>
</evidence>
<feature type="compositionally biased region" description="Basic and acidic residues" evidence="5">
    <location>
        <begin position="386"/>
        <end position="395"/>
    </location>
</feature>
<feature type="compositionally biased region" description="Acidic residues" evidence="5">
    <location>
        <begin position="527"/>
        <end position="549"/>
    </location>
</feature>
<dbReference type="InterPro" id="IPR054552">
    <property type="entry name" value="SPT2_N"/>
</dbReference>